<feature type="region of interest" description="Disordered" evidence="1">
    <location>
        <begin position="291"/>
        <end position="339"/>
    </location>
</feature>
<sequence>MLTQKDFLLGSCLTKSYSRNKKSYVLHTTKVICFLLIISSILIPVRSHVVKRAPTCDTATSPEIPLTQLICSPTEGEVYEIGQSVNLSWNPSNARLFGTDIEAEVEVYLFRKRENATGSEDIIILNPGNSTAYLLIPRKDNSMNITVESGWLPDFRYSIPSENERHTFLFRVIPKNSDSEYDSDFSSPNFIVLGSKLGSESISTISQVAPTNMASPSSAPTTSSMSPIDSETQKKDNSENNAFIAVASIAAFLAFIAIVIAVRSRNRINNQTKHQSLSNLSASSSTPMITPLSIGKFGTNNRDSESPAEAESIHSTTPLANKEEMRSKPKSTVSFSNENQPISASDAALLSDAFRKVLRKPDWKPEDEGDGDTNLSQEERLRRREAKELMKKELAEEGTDLQNISIRHTKVEIRNISDELEKDGKDGVNHSLESESK</sequence>
<dbReference type="EMBL" id="QKYT01000002">
    <property type="protein sequence ID" value="RIA99626.1"/>
    <property type="molecule type" value="Genomic_DNA"/>
</dbReference>
<feature type="region of interest" description="Disordered" evidence="1">
    <location>
        <begin position="210"/>
        <end position="236"/>
    </location>
</feature>
<gene>
    <name evidence="3" type="ORF">C1645_730713</name>
</gene>
<name>A0A397TRT5_9GLOM</name>
<evidence type="ECO:0000256" key="1">
    <source>
        <dbReference type="SAM" id="MobiDB-lite"/>
    </source>
</evidence>
<accession>A0A397TRT5</accession>
<feature type="region of interest" description="Disordered" evidence="1">
    <location>
        <begin position="416"/>
        <end position="437"/>
    </location>
</feature>
<feature type="compositionally biased region" description="Low complexity" evidence="1">
    <location>
        <begin position="210"/>
        <end position="227"/>
    </location>
</feature>
<dbReference type="AlphaFoldDB" id="A0A397TRT5"/>
<feature type="transmembrane region" description="Helical" evidence="2">
    <location>
        <begin position="24"/>
        <end position="45"/>
    </location>
</feature>
<proteinExistence type="predicted"/>
<reference evidence="3 4" key="1">
    <citation type="submission" date="2018-06" db="EMBL/GenBank/DDBJ databases">
        <title>Comparative genomics reveals the genomic features of Rhizophagus irregularis, R. cerebriforme, R. diaphanum and Gigaspora rosea, and their symbiotic lifestyle signature.</title>
        <authorList>
            <person name="Morin E."/>
            <person name="San Clemente H."/>
            <person name="Chen E.C.H."/>
            <person name="De La Providencia I."/>
            <person name="Hainaut M."/>
            <person name="Kuo A."/>
            <person name="Kohler A."/>
            <person name="Murat C."/>
            <person name="Tang N."/>
            <person name="Roy S."/>
            <person name="Loubradou J."/>
            <person name="Henrissat B."/>
            <person name="Grigoriev I.V."/>
            <person name="Corradi N."/>
            <person name="Roux C."/>
            <person name="Martin F.M."/>
        </authorList>
    </citation>
    <scope>NUCLEOTIDE SEQUENCE [LARGE SCALE GENOMIC DNA]</scope>
    <source>
        <strain evidence="3 4">DAOM 227022</strain>
    </source>
</reference>
<keyword evidence="2" id="KW-0812">Transmembrane</keyword>
<evidence type="ECO:0000256" key="2">
    <source>
        <dbReference type="SAM" id="Phobius"/>
    </source>
</evidence>
<evidence type="ECO:0000313" key="4">
    <source>
        <dbReference type="Proteomes" id="UP000265703"/>
    </source>
</evidence>
<keyword evidence="2" id="KW-1133">Transmembrane helix</keyword>
<protein>
    <submittedName>
        <fullName evidence="3">Uncharacterized protein</fullName>
    </submittedName>
</protein>
<organism evidence="3 4">
    <name type="scientific">Glomus cerebriforme</name>
    <dbReference type="NCBI Taxonomy" id="658196"/>
    <lineage>
        <taxon>Eukaryota</taxon>
        <taxon>Fungi</taxon>
        <taxon>Fungi incertae sedis</taxon>
        <taxon>Mucoromycota</taxon>
        <taxon>Glomeromycotina</taxon>
        <taxon>Glomeromycetes</taxon>
        <taxon>Glomerales</taxon>
        <taxon>Glomeraceae</taxon>
        <taxon>Glomus</taxon>
    </lineage>
</organism>
<dbReference type="Proteomes" id="UP000265703">
    <property type="component" value="Unassembled WGS sequence"/>
</dbReference>
<keyword evidence="4" id="KW-1185">Reference proteome</keyword>
<evidence type="ECO:0000313" key="3">
    <source>
        <dbReference type="EMBL" id="RIA99626.1"/>
    </source>
</evidence>
<dbReference type="OrthoDB" id="2397419at2759"/>
<feature type="region of interest" description="Disordered" evidence="1">
    <location>
        <begin position="362"/>
        <end position="384"/>
    </location>
</feature>
<feature type="compositionally biased region" description="Polar residues" evidence="1">
    <location>
        <begin position="330"/>
        <end position="339"/>
    </location>
</feature>
<comment type="caution">
    <text evidence="3">The sequence shown here is derived from an EMBL/GenBank/DDBJ whole genome shotgun (WGS) entry which is preliminary data.</text>
</comment>
<feature type="transmembrane region" description="Helical" evidence="2">
    <location>
        <begin position="242"/>
        <end position="262"/>
    </location>
</feature>
<dbReference type="STRING" id="658196.A0A397TRT5"/>
<keyword evidence="2" id="KW-0472">Membrane</keyword>